<organism evidence="3 4">
    <name type="scientific">Marasmiellus scandens</name>
    <dbReference type="NCBI Taxonomy" id="2682957"/>
    <lineage>
        <taxon>Eukaryota</taxon>
        <taxon>Fungi</taxon>
        <taxon>Dikarya</taxon>
        <taxon>Basidiomycota</taxon>
        <taxon>Agaricomycotina</taxon>
        <taxon>Agaricomycetes</taxon>
        <taxon>Agaricomycetidae</taxon>
        <taxon>Agaricales</taxon>
        <taxon>Marasmiineae</taxon>
        <taxon>Omphalotaceae</taxon>
        <taxon>Marasmiellus</taxon>
    </lineage>
</organism>
<accession>A0ABR1J6T1</accession>
<dbReference type="Gene3D" id="1.20.930.20">
    <property type="entry name" value="Adaptor protein Cbl, N-terminal domain"/>
    <property type="match status" value="1"/>
</dbReference>
<feature type="coiled-coil region" evidence="1">
    <location>
        <begin position="100"/>
        <end position="127"/>
    </location>
</feature>
<dbReference type="CDD" id="cd21037">
    <property type="entry name" value="MLKL_NTD"/>
    <property type="match status" value="1"/>
</dbReference>
<evidence type="ECO:0000256" key="1">
    <source>
        <dbReference type="SAM" id="Coils"/>
    </source>
</evidence>
<feature type="non-terminal residue" evidence="3">
    <location>
        <position position="200"/>
    </location>
</feature>
<dbReference type="Proteomes" id="UP001498398">
    <property type="component" value="Unassembled WGS sequence"/>
</dbReference>
<keyword evidence="1" id="KW-0175">Coiled coil</keyword>
<proteinExistence type="predicted"/>
<gene>
    <name evidence="3" type="ORF">VKT23_012978</name>
</gene>
<keyword evidence="4" id="KW-1185">Reference proteome</keyword>
<evidence type="ECO:0000259" key="2">
    <source>
        <dbReference type="Pfam" id="PF22215"/>
    </source>
</evidence>
<dbReference type="EMBL" id="JBANRG010000034">
    <property type="protein sequence ID" value="KAK7450096.1"/>
    <property type="molecule type" value="Genomic_DNA"/>
</dbReference>
<feature type="domain" description="Mixed lineage kinase" evidence="2">
    <location>
        <begin position="50"/>
        <end position="173"/>
    </location>
</feature>
<evidence type="ECO:0000313" key="4">
    <source>
        <dbReference type="Proteomes" id="UP001498398"/>
    </source>
</evidence>
<protein>
    <recommendedName>
        <fullName evidence="2">Mixed lineage kinase domain-containing protein</fullName>
    </recommendedName>
</protein>
<sequence length="200" mass="22628">MSFFSRNKSKLQKGKSRQDEIASGLDWSHAKDILSTVASVSKAAGFPPLEGVAEVAKRIVEIVESSKKNKDDCEIIKDDIVRLLTGIQVTIDQEKDWTVNESLSKNIENLKGELQSVQSKLERIGERKTSKKFLHASSDADSIQECKEKIKHYMTIFNIHTNINVLQMVAELMRKQEGIQKDIKSLVQIAQIHDQSEITY</sequence>
<dbReference type="Pfam" id="PF22215">
    <property type="entry name" value="MLKL_N"/>
    <property type="match status" value="1"/>
</dbReference>
<name>A0ABR1J6T1_9AGAR</name>
<reference evidence="3 4" key="1">
    <citation type="submission" date="2024-01" db="EMBL/GenBank/DDBJ databases">
        <title>A draft genome for the cacao thread blight pathogen Marasmiellus scandens.</title>
        <authorList>
            <person name="Baruah I.K."/>
            <person name="Leung J."/>
            <person name="Bukari Y."/>
            <person name="Amoako-Attah I."/>
            <person name="Meinhardt L.W."/>
            <person name="Bailey B.A."/>
            <person name="Cohen S.P."/>
        </authorList>
    </citation>
    <scope>NUCLEOTIDE SEQUENCE [LARGE SCALE GENOMIC DNA]</scope>
    <source>
        <strain evidence="3 4">GH-19</strain>
    </source>
</reference>
<dbReference type="InterPro" id="IPR059179">
    <property type="entry name" value="MLKL-like_MCAfunc"/>
</dbReference>
<comment type="caution">
    <text evidence="3">The sequence shown here is derived from an EMBL/GenBank/DDBJ whole genome shotgun (WGS) entry which is preliminary data.</text>
</comment>
<dbReference type="InterPro" id="IPR036537">
    <property type="entry name" value="Adaptor_Cbl_N_dom_sf"/>
</dbReference>
<dbReference type="InterPro" id="IPR054000">
    <property type="entry name" value="MLKL_N"/>
</dbReference>
<evidence type="ECO:0000313" key="3">
    <source>
        <dbReference type="EMBL" id="KAK7450096.1"/>
    </source>
</evidence>